<feature type="region of interest" description="Disordered" evidence="1">
    <location>
        <begin position="1"/>
        <end position="22"/>
    </location>
</feature>
<gene>
    <name evidence="2" type="ORF">SAMN05192543_104463</name>
</gene>
<accession>A0A1I3LK81</accession>
<dbReference type="STRING" id="420953.SAMN05192543_104463"/>
<name>A0A1I3LK81_9BURK</name>
<dbReference type="Proteomes" id="UP000199548">
    <property type="component" value="Unassembled WGS sequence"/>
</dbReference>
<dbReference type="EMBL" id="FOQU01000004">
    <property type="protein sequence ID" value="SFI85151.1"/>
    <property type="molecule type" value="Genomic_DNA"/>
</dbReference>
<evidence type="ECO:0000313" key="2">
    <source>
        <dbReference type="EMBL" id="SFI85151.1"/>
    </source>
</evidence>
<proteinExistence type="predicted"/>
<reference evidence="2 3" key="1">
    <citation type="submission" date="2016-10" db="EMBL/GenBank/DDBJ databases">
        <authorList>
            <person name="de Groot N.N."/>
        </authorList>
    </citation>
    <scope>NUCLEOTIDE SEQUENCE [LARGE SCALE GENOMIC DNA]</scope>
    <source>
        <strain evidence="2 3">LMG 23650</strain>
    </source>
</reference>
<feature type="compositionally biased region" description="Basic and acidic residues" evidence="1">
    <location>
        <begin position="1"/>
        <end position="18"/>
    </location>
</feature>
<sequence>MSRTQVIREAREGTDHDSTVGLNRDMSIANGAMQNTFDAQKVQNNLAVQQAVGRGGMQVVGEVGKHLTDKAAEAVKRASDRPTAAQAELDTANRQYAMWNGHSTSRVGAFGTTAMTSPGSSPDLSAGIGLGTGLTGGFAQNLIPGPVGTSLGYLFQIVPGPMQSAIEKSKNAGSEK</sequence>
<organism evidence="2 3">
    <name type="scientific">Paraburkholderia megapolitana</name>
    <dbReference type="NCBI Taxonomy" id="420953"/>
    <lineage>
        <taxon>Bacteria</taxon>
        <taxon>Pseudomonadati</taxon>
        <taxon>Pseudomonadota</taxon>
        <taxon>Betaproteobacteria</taxon>
        <taxon>Burkholderiales</taxon>
        <taxon>Burkholderiaceae</taxon>
        <taxon>Paraburkholderia</taxon>
    </lineage>
</organism>
<evidence type="ECO:0000313" key="3">
    <source>
        <dbReference type="Proteomes" id="UP000199548"/>
    </source>
</evidence>
<protein>
    <submittedName>
        <fullName evidence="2">Filamentous hemagglutinin</fullName>
    </submittedName>
</protein>
<keyword evidence="3" id="KW-1185">Reference proteome</keyword>
<dbReference type="AlphaFoldDB" id="A0A1I3LK81"/>
<evidence type="ECO:0000256" key="1">
    <source>
        <dbReference type="SAM" id="MobiDB-lite"/>
    </source>
</evidence>